<organism evidence="15 16">
    <name type="scientific">Knufia fluminis</name>
    <dbReference type="NCBI Taxonomy" id="191047"/>
    <lineage>
        <taxon>Eukaryota</taxon>
        <taxon>Fungi</taxon>
        <taxon>Dikarya</taxon>
        <taxon>Ascomycota</taxon>
        <taxon>Pezizomycotina</taxon>
        <taxon>Eurotiomycetes</taxon>
        <taxon>Chaetothyriomycetidae</taxon>
        <taxon>Chaetothyriales</taxon>
        <taxon>Trichomeriaceae</taxon>
        <taxon>Knufia</taxon>
    </lineage>
</organism>
<evidence type="ECO:0000256" key="11">
    <source>
        <dbReference type="PIRNR" id="PIRNR000439"/>
    </source>
</evidence>
<feature type="transmembrane region" description="Helical" evidence="14">
    <location>
        <begin position="440"/>
        <end position="460"/>
    </location>
</feature>
<feature type="transmembrane region" description="Helical" evidence="14">
    <location>
        <begin position="85"/>
        <end position="104"/>
    </location>
</feature>
<evidence type="ECO:0000256" key="12">
    <source>
        <dbReference type="PIRSR" id="PIRSR000439-1"/>
    </source>
</evidence>
<comment type="function">
    <text evidence="10">Sterol O-acyltransferase that catalyzes the formation of stery esters.</text>
</comment>
<keyword evidence="4 11" id="KW-0808">Transferase</keyword>
<keyword evidence="9 11" id="KW-0012">Acyltransferase</keyword>
<comment type="caution">
    <text evidence="15">The sequence shown here is derived from an EMBL/GenBank/DDBJ whole genome shotgun (WGS) entry which is preliminary data.</text>
</comment>
<keyword evidence="16" id="KW-1185">Reference proteome</keyword>
<keyword evidence="6 11" id="KW-0256">Endoplasmic reticulum</keyword>
<evidence type="ECO:0000256" key="10">
    <source>
        <dbReference type="ARBA" id="ARBA00023568"/>
    </source>
</evidence>
<dbReference type="GO" id="GO:0019432">
    <property type="term" value="P:triglyceride biosynthetic process"/>
    <property type="evidence" value="ECO:0007669"/>
    <property type="project" value="TreeGrafter"/>
</dbReference>
<feature type="transmembrane region" description="Helical" evidence="14">
    <location>
        <begin position="480"/>
        <end position="500"/>
    </location>
</feature>
<evidence type="ECO:0000256" key="14">
    <source>
        <dbReference type="SAM" id="Phobius"/>
    </source>
</evidence>
<dbReference type="Pfam" id="PF03062">
    <property type="entry name" value="MBOAT"/>
    <property type="match status" value="1"/>
</dbReference>
<dbReference type="GO" id="GO:0004144">
    <property type="term" value="F:diacylglycerol O-acyltransferase activity"/>
    <property type="evidence" value="ECO:0007669"/>
    <property type="project" value="TreeGrafter"/>
</dbReference>
<comment type="pathway">
    <text evidence="2">Lipid metabolism.</text>
</comment>
<keyword evidence="5 14" id="KW-0812">Transmembrane</keyword>
<evidence type="ECO:0000256" key="2">
    <source>
        <dbReference type="ARBA" id="ARBA00005189"/>
    </source>
</evidence>
<evidence type="ECO:0000313" key="16">
    <source>
        <dbReference type="Proteomes" id="UP001316803"/>
    </source>
</evidence>
<dbReference type="InterPro" id="IPR004299">
    <property type="entry name" value="MBOAT_fam"/>
</dbReference>
<feature type="transmembrane region" description="Helical" evidence="14">
    <location>
        <begin position="344"/>
        <end position="365"/>
    </location>
</feature>
<name>A0AAN8I3U5_9EURO</name>
<sequence>MPTATTTTIVIENAKPSIGMDDQPSFHSQATGHNHEQARLSQSNGTADKTKPVKFRSKYKHVEAPHRVVRPSVLSHDSTEVPSFLGFRNLMVLTIIVMNLRLVVENARKYGLLVTLKSNISSYDLRIGLLLWALTPCHLFAALVIESVAMEHAKRALGRRKKSDAGVDAPETEREQRAFRSTWRWIAFGHMVNATLALSITTLVVFYAIDNPGIGTISELHAIVVWLKTCSYAFTNRDLRHAMLHPSPSSKALPEVYKQCSYPNNITLSNLTYFWWAPTLVYQPAYPRTERIRWFFVLKRLGEMVALAVFMWITCAQYAVPVLLNSLDKMMTLDYPSILERLMKLSTISLIIWLAGFFALFQSFLNMLAELLRFGDREFYGDWWNSTSLKGYWSSWNKPVYHFMRRHVYSPLVGRGWSHLAASTAVFVFSGFLHELAVGVPAHSILGVAFLGMVLQLPLIMMTDPLAKTKSITGKVIGNCIFWVNFVFVGQPLAAMIYFFSWQAKYGALAQGKSSSVLR</sequence>
<evidence type="ECO:0000256" key="6">
    <source>
        <dbReference type="ARBA" id="ARBA00022824"/>
    </source>
</evidence>
<evidence type="ECO:0000256" key="1">
    <source>
        <dbReference type="ARBA" id="ARBA00004477"/>
    </source>
</evidence>
<evidence type="ECO:0000256" key="9">
    <source>
        <dbReference type="ARBA" id="ARBA00023315"/>
    </source>
</evidence>
<proteinExistence type="inferred from homology"/>
<keyword evidence="8 11" id="KW-0472">Membrane</keyword>
<accession>A0AAN8I3U5</accession>
<dbReference type="AlphaFoldDB" id="A0AAN8I3U5"/>
<evidence type="ECO:0000256" key="4">
    <source>
        <dbReference type="ARBA" id="ARBA00022679"/>
    </source>
</evidence>
<evidence type="ECO:0000313" key="15">
    <source>
        <dbReference type="EMBL" id="KAK5948756.1"/>
    </source>
</evidence>
<evidence type="ECO:0000256" key="3">
    <source>
        <dbReference type="ARBA" id="ARBA00009010"/>
    </source>
</evidence>
<dbReference type="GO" id="GO:0005789">
    <property type="term" value="C:endoplasmic reticulum membrane"/>
    <property type="evidence" value="ECO:0007669"/>
    <property type="project" value="UniProtKB-SubCell"/>
</dbReference>
<dbReference type="Proteomes" id="UP001316803">
    <property type="component" value="Unassembled WGS sequence"/>
</dbReference>
<comment type="subcellular location">
    <subcellularLocation>
        <location evidence="1 11">Endoplasmic reticulum membrane</location>
        <topology evidence="1 11">Multi-pass membrane protein</topology>
    </subcellularLocation>
</comment>
<feature type="transmembrane region" description="Helical" evidence="14">
    <location>
        <begin position="301"/>
        <end position="324"/>
    </location>
</feature>
<feature type="transmembrane region" description="Helical" evidence="14">
    <location>
        <begin position="125"/>
        <end position="145"/>
    </location>
</feature>
<protein>
    <recommendedName>
        <fullName evidence="11">O-acyltransferase</fullName>
    </recommendedName>
</protein>
<gene>
    <name evidence="15" type="ORF">OHC33_010179</name>
</gene>
<feature type="transmembrane region" description="Helical" evidence="14">
    <location>
        <begin position="412"/>
        <end position="434"/>
    </location>
</feature>
<feature type="active site" evidence="12">
    <location>
        <position position="434"/>
    </location>
</feature>
<keyword evidence="7 14" id="KW-1133">Transmembrane helix</keyword>
<reference evidence="15 16" key="1">
    <citation type="submission" date="2022-12" db="EMBL/GenBank/DDBJ databases">
        <title>Genomic features and morphological characterization of a novel Knufia sp. strain isolated from spacecraft assembly facility.</title>
        <authorList>
            <person name="Teixeira M."/>
            <person name="Chander A.M."/>
            <person name="Stajich J.E."/>
            <person name="Venkateswaran K."/>
        </authorList>
    </citation>
    <scope>NUCLEOTIDE SEQUENCE [LARGE SCALE GENOMIC DNA]</scope>
    <source>
        <strain evidence="15 16">FJI-L2-BK-P2</strain>
    </source>
</reference>
<evidence type="ECO:0000256" key="8">
    <source>
        <dbReference type="ARBA" id="ARBA00023136"/>
    </source>
</evidence>
<feature type="region of interest" description="Disordered" evidence="13">
    <location>
        <begin position="20"/>
        <end position="48"/>
    </location>
</feature>
<dbReference type="InterPro" id="IPR014371">
    <property type="entry name" value="Oat_ACAT_DAG_ARE"/>
</dbReference>
<feature type="transmembrane region" description="Helical" evidence="14">
    <location>
        <begin position="185"/>
        <end position="209"/>
    </location>
</feature>
<dbReference type="EMBL" id="JAKLMC020000043">
    <property type="protein sequence ID" value="KAK5948756.1"/>
    <property type="molecule type" value="Genomic_DNA"/>
</dbReference>
<evidence type="ECO:0000256" key="7">
    <source>
        <dbReference type="ARBA" id="ARBA00022989"/>
    </source>
</evidence>
<dbReference type="PIRSF" id="PIRSF000439">
    <property type="entry name" value="Oat_ACAT_DAG_ARE"/>
    <property type="match status" value="1"/>
</dbReference>
<evidence type="ECO:0000256" key="13">
    <source>
        <dbReference type="SAM" id="MobiDB-lite"/>
    </source>
</evidence>
<dbReference type="PANTHER" id="PTHR10408">
    <property type="entry name" value="STEROL O-ACYLTRANSFERASE"/>
    <property type="match status" value="1"/>
</dbReference>
<evidence type="ECO:0000256" key="5">
    <source>
        <dbReference type="ARBA" id="ARBA00022692"/>
    </source>
</evidence>
<comment type="similarity">
    <text evidence="3 11">Belongs to the membrane-bound acyltransferase family. Sterol o-acyltransferase subfamily.</text>
</comment>
<dbReference type="PANTHER" id="PTHR10408:SF7">
    <property type="entry name" value="DIACYLGLYCEROL O-ACYLTRANSFERASE 1"/>
    <property type="match status" value="1"/>
</dbReference>